<dbReference type="NCBIfam" id="TIGR01188">
    <property type="entry name" value="drrA"/>
    <property type="match status" value="1"/>
</dbReference>
<dbReference type="EMBL" id="CM000913">
    <property type="protein sequence ID" value="EFG08420.1"/>
    <property type="molecule type" value="Genomic_DNA"/>
</dbReference>
<accession>E2Q001</accession>
<proteinExistence type="inferred from homology"/>
<dbReference type="Pfam" id="PF00005">
    <property type="entry name" value="ABC_tran"/>
    <property type="match status" value="1"/>
</dbReference>
<feature type="region of interest" description="Disordered" evidence="10">
    <location>
        <begin position="352"/>
        <end position="376"/>
    </location>
</feature>
<evidence type="ECO:0000256" key="2">
    <source>
        <dbReference type="ARBA" id="ARBA00022448"/>
    </source>
</evidence>
<dbReference type="PROSITE" id="PS50893">
    <property type="entry name" value="ABC_TRANSPORTER_2"/>
    <property type="match status" value="1"/>
</dbReference>
<dbReference type="InterPro" id="IPR005894">
    <property type="entry name" value="DrrA"/>
</dbReference>
<keyword evidence="3" id="KW-1003">Cell membrane</keyword>
<dbReference type="PANTHER" id="PTHR42711:SF19">
    <property type="entry name" value="DOXORUBICIN RESISTANCE ATP-BINDING PROTEIN DRRA"/>
    <property type="match status" value="1"/>
</dbReference>
<dbReference type="InterPro" id="IPR027417">
    <property type="entry name" value="P-loop_NTPase"/>
</dbReference>
<dbReference type="SUPFAM" id="SSF52540">
    <property type="entry name" value="P-loop containing nucleoside triphosphate hydrolases"/>
    <property type="match status" value="1"/>
</dbReference>
<keyword evidence="6" id="KW-1278">Translocase</keyword>
<evidence type="ECO:0000256" key="1">
    <source>
        <dbReference type="ARBA" id="ARBA00004413"/>
    </source>
</evidence>
<dbReference type="GO" id="GO:0005524">
    <property type="term" value="F:ATP binding"/>
    <property type="evidence" value="ECO:0007669"/>
    <property type="project" value="UniProtKB-KW"/>
</dbReference>
<name>E2Q001_STRCL</name>
<evidence type="ECO:0000256" key="4">
    <source>
        <dbReference type="ARBA" id="ARBA00022741"/>
    </source>
</evidence>
<keyword evidence="4" id="KW-0547">Nucleotide-binding</keyword>
<keyword evidence="8" id="KW-0046">Antibiotic resistance</keyword>
<evidence type="ECO:0000256" key="3">
    <source>
        <dbReference type="ARBA" id="ARBA00022475"/>
    </source>
</evidence>
<evidence type="ECO:0000256" key="9">
    <source>
        <dbReference type="ARBA" id="ARBA00049985"/>
    </source>
</evidence>
<keyword evidence="5 12" id="KW-0067">ATP-binding</keyword>
<dbReference type="Proteomes" id="UP000002357">
    <property type="component" value="Chromosome"/>
</dbReference>
<dbReference type="Gene3D" id="3.40.50.300">
    <property type="entry name" value="P-loop containing nucleotide triphosphate hydrolases"/>
    <property type="match status" value="1"/>
</dbReference>
<evidence type="ECO:0000256" key="7">
    <source>
        <dbReference type="ARBA" id="ARBA00023136"/>
    </source>
</evidence>
<dbReference type="PANTHER" id="PTHR42711">
    <property type="entry name" value="ABC TRANSPORTER ATP-BINDING PROTEIN"/>
    <property type="match status" value="1"/>
</dbReference>
<dbReference type="InterPro" id="IPR050763">
    <property type="entry name" value="ABC_transporter_ATP-binding"/>
</dbReference>
<comment type="subcellular location">
    <subcellularLocation>
        <location evidence="1">Cell membrane</location>
        <topology evidence="1">Peripheral membrane protein</topology>
        <orientation evidence="1">Cytoplasmic side</orientation>
    </subcellularLocation>
</comment>
<keyword evidence="2" id="KW-0813">Transport</keyword>
<dbReference type="GO" id="GO:0046677">
    <property type="term" value="P:response to antibiotic"/>
    <property type="evidence" value="ECO:0007669"/>
    <property type="project" value="UniProtKB-KW"/>
</dbReference>
<dbReference type="GO" id="GO:0016887">
    <property type="term" value="F:ATP hydrolysis activity"/>
    <property type="evidence" value="ECO:0007669"/>
    <property type="project" value="InterPro"/>
</dbReference>
<evidence type="ECO:0000256" key="6">
    <source>
        <dbReference type="ARBA" id="ARBA00022967"/>
    </source>
</evidence>
<dbReference type="Pfam" id="PF13732">
    <property type="entry name" value="DrrA1-3_C"/>
    <property type="match status" value="1"/>
</dbReference>
<dbReference type="GO" id="GO:0005886">
    <property type="term" value="C:plasma membrane"/>
    <property type="evidence" value="ECO:0007669"/>
    <property type="project" value="UniProtKB-SubCell"/>
</dbReference>
<evidence type="ECO:0000256" key="10">
    <source>
        <dbReference type="SAM" id="MobiDB-lite"/>
    </source>
</evidence>
<dbReference type="SMART" id="SM00382">
    <property type="entry name" value="AAA"/>
    <property type="match status" value="1"/>
</dbReference>
<dbReference type="AlphaFoldDB" id="E2Q001"/>
<dbReference type="STRING" id="1901.BB341_11885"/>
<gene>
    <name evidence="12" type="ORF">SCLAV_3349</name>
</gene>
<protein>
    <submittedName>
        <fullName evidence="12">Putative ABC transport system ATP-binding protein</fullName>
    </submittedName>
</protein>
<evidence type="ECO:0000256" key="5">
    <source>
        <dbReference type="ARBA" id="ARBA00022840"/>
    </source>
</evidence>
<dbReference type="PROSITE" id="PS00211">
    <property type="entry name" value="ABC_TRANSPORTER_1"/>
    <property type="match status" value="1"/>
</dbReference>
<evidence type="ECO:0000313" key="13">
    <source>
        <dbReference type="Proteomes" id="UP000002357"/>
    </source>
</evidence>
<comment type="similarity">
    <text evidence="9">Belongs to the ABC transporter superfamily. Drug exporter-1 (DrugE1) (TC 3.A.1.105) family.</text>
</comment>
<dbReference type="InterPro" id="IPR003439">
    <property type="entry name" value="ABC_transporter-like_ATP-bd"/>
</dbReference>
<keyword evidence="13" id="KW-1185">Reference proteome</keyword>
<evidence type="ECO:0000256" key="8">
    <source>
        <dbReference type="ARBA" id="ARBA00023251"/>
    </source>
</evidence>
<sequence length="376" mass="39884">MPLFRAIYGVVLAMEENVTKSESRSAAGSGAVIGSGSGSVAEYAVHAEGLEKRYGEKRALDGFDLAVRRGTVHGLLGPNGAGKTTAVRVLATLLDFDGGRARVAGLDVARDPRAVRGRIGLTGQYAAVDEVLTGRQNLEMFGRLFHLGARRARRRADELLEQFSLADAADKGAGTYSGGMRRRLDLAASMILAPDVLFLDEPTTGLDPRGRGEVWESVRELVAGGTTVLLTTQYLEEADKLAARITVIDRGRAIADDTPDRLKTLVGGDRIEVVVADRADLDGALAAVARVSDTVPDCDPFERTVHAPVADRIAALTDVVRTLQDQGIAVEDIGLRRPSLDDVFMRLTGHAATTTAHAPDPSVPDSTVPQAEEAAA</sequence>
<reference evidence="12 13" key="1">
    <citation type="journal article" date="2010" name="Genome Biol. Evol.">
        <title>The sequence of a 1.8-mb bacterial linear plasmid reveals a rich evolutionary reservoir of secondary metabolic pathways.</title>
        <authorList>
            <person name="Medema M.H."/>
            <person name="Trefzer A."/>
            <person name="Kovalchuk A."/>
            <person name="van den Berg M."/>
            <person name="Mueller U."/>
            <person name="Heijne W."/>
            <person name="Wu L."/>
            <person name="Alam M.T."/>
            <person name="Ronning C.M."/>
            <person name="Nierman W.C."/>
            <person name="Bovenberg R.A.L."/>
            <person name="Breitling R."/>
            <person name="Takano E."/>
        </authorList>
    </citation>
    <scope>NUCLEOTIDE SEQUENCE [LARGE SCALE GENOMIC DNA]</scope>
    <source>
        <strain evidence="13">ATCC 27064 / DSM 738 / JCM 4710 / NBRC 13307 / NCIMB 12785 / NRRL 3585 / VKM Ac-602</strain>
    </source>
</reference>
<keyword evidence="7" id="KW-0472">Membrane</keyword>
<dbReference type="eggNOG" id="COG1131">
    <property type="taxonomic scope" value="Bacteria"/>
</dbReference>
<organism evidence="12 13">
    <name type="scientific">Streptomyces clavuligerus</name>
    <dbReference type="NCBI Taxonomy" id="1901"/>
    <lineage>
        <taxon>Bacteria</taxon>
        <taxon>Bacillati</taxon>
        <taxon>Actinomycetota</taxon>
        <taxon>Actinomycetes</taxon>
        <taxon>Kitasatosporales</taxon>
        <taxon>Streptomycetaceae</taxon>
        <taxon>Streptomyces</taxon>
    </lineage>
</organism>
<feature type="domain" description="ABC transporter" evidence="11">
    <location>
        <begin position="45"/>
        <end position="275"/>
    </location>
</feature>
<dbReference type="GO" id="GO:1900753">
    <property type="term" value="P:doxorubicin transport"/>
    <property type="evidence" value="ECO:0007669"/>
    <property type="project" value="InterPro"/>
</dbReference>
<dbReference type="GO" id="GO:0043215">
    <property type="term" value="P:daunorubicin transport"/>
    <property type="evidence" value="ECO:0007669"/>
    <property type="project" value="InterPro"/>
</dbReference>
<evidence type="ECO:0000259" key="11">
    <source>
        <dbReference type="PROSITE" id="PS50893"/>
    </source>
</evidence>
<evidence type="ECO:0000313" key="12">
    <source>
        <dbReference type="EMBL" id="EFG08420.1"/>
    </source>
</evidence>
<dbReference type="InterPro" id="IPR003593">
    <property type="entry name" value="AAA+_ATPase"/>
</dbReference>
<dbReference type="InterPro" id="IPR025302">
    <property type="entry name" value="DrrA1/2-like_C"/>
</dbReference>
<dbReference type="InterPro" id="IPR017871">
    <property type="entry name" value="ABC_transporter-like_CS"/>
</dbReference>